<evidence type="ECO:0000256" key="1">
    <source>
        <dbReference type="SAM" id="MobiDB-lite"/>
    </source>
</evidence>
<feature type="region of interest" description="Disordered" evidence="1">
    <location>
        <begin position="247"/>
        <end position="301"/>
    </location>
</feature>
<keyword evidence="2" id="KW-0472">Membrane</keyword>
<feature type="transmembrane region" description="Helical" evidence="2">
    <location>
        <begin position="199"/>
        <end position="222"/>
    </location>
</feature>
<evidence type="ECO:0000313" key="4">
    <source>
        <dbReference type="EMBL" id="KAG4420898.1"/>
    </source>
</evidence>
<keyword evidence="2" id="KW-1133">Transmembrane helix</keyword>
<gene>
    <name evidence="4" type="ORF">IFR04_005982</name>
</gene>
<dbReference type="OrthoDB" id="5215637at2759"/>
<keyword evidence="2" id="KW-0812">Transmembrane</keyword>
<organism evidence="4 5">
    <name type="scientific">Cadophora malorum</name>
    <dbReference type="NCBI Taxonomy" id="108018"/>
    <lineage>
        <taxon>Eukaryota</taxon>
        <taxon>Fungi</taxon>
        <taxon>Dikarya</taxon>
        <taxon>Ascomycota</taxon>
        <taxon>Pezizomycotina</taxon>
        <taxon>Leotiomycetes</taxon>
        <taxon>Helotiales</taxon>
        <taxon>Ploettnerulaceae</taxon>
        <taxon>Cadophora</taxon>
    </lineage>
</organism>
<feature type="chain" id="PRO_5034365564" description="Mid2 domain-containing protein" evidence="3">
    <location>
        <begin position="24"/>
        <end position="301"/>
    </location>
</feature>
<reference evidence="4" key="1">
    <citation type="submission" date="2021-02" db="EMBL/GenBank/DDBJ databases">
        <title>Genome sequence Cadophora malorum strain M34.</title>
        <authorList>
            <person name="Stefanovic E."/>
            <person name="Vu D."/>
            <person name="Scully C."/>
            <person name="Dijksterhuis J."/>
            <person name="Roader J."/>
            <person name="Houbraken J."/>
        </authorList>
    </citation>
    <scope>NUCLEOTIDE SEQUENCE</scope>
    <source>
        <strain evidence="4">M34</strain>
    </source>
</reference>
<keyword evidence="3" id="KW-0732">Signal</keyword>
<evidence type="ECO:0000313" key="5">
    <source>
        <dbReference type="Proteomes" id="UP000664132"/>
    </source>
</evidence>
<comment type="caution">
    <text evidence="4">The sequence shown here is derived from an EMBL/GenBank/DDBJ whole genome shotgun (WGS) entry which is preliminary data.</text>
</comment>
<feature type="compositionally biased region" description="Low complexity" evidence="1">
    <location>
        <begin position="161"/>
        <end position="190"/>
    </location>
</feature>
<feature type="region of interest" description="Disordered" evidence="1">
    <location>
        <begin position="161"/>
        <end position="195"/>
    </location>
</feature>
<feature type="signal peptide" evidence="3">
    <location>
        <begin position="1"/>
        <end position="23"/>
    </location>
</feature>
<sequence length="301" mass="31161">MVSAVLSRSTFLLQPFLAPIVSAQASTQCYVIDGAAADNSGYRCDNSTTGNSACCAAGATCYSNGLCKQDNGPTVDYLRVGCTDQTWENPACLNQCAAFANGSTAGVRFCNGDITETTSYCCDDGSQGIGSFHCCDSPTSIFRISPAATILAQMPLSQLATTTSSSSSRTSTSSATTTTGAPATSTPASSSGGGSSNGAAIGAGVGVPVAVIALGFIGFFFWRHRRNKKRSQTFELQINEPGSAYGAGAVGGYRDHHPLPPVQEVEGSPMPAQKKGYFEGRKYQPAPQELPSQNQVHELGS</sequence>
<proteinExistence type="predicted"/>
<dbReference type="EMBL" id="JAFJYH010000075">
    <property type="protein sequence ID" value="KAG4420898.1"/>
    <property type="molecule type" value="Genomic_DNA"/>
</dbReference>
<accession>A0A8H7WAZ9</accession>
<name>A0A8H7WAZ9_9HELO</name>
<keyword evidence="5" id="KW-1185">Reference proteome</keyword>
<dbReference type="AlphaFoldDB" id="A0A8H7WAZ9"/>
<dbReference type="Proteomes" id="UP000664132">
    <property type="component" value="Unassembled WGS sequence"/>
</dbReference>
<feature type="compositionally biased region" description="Polar residues" evidence="1">
    <location>
        <begin position="290"/>
        <end position="301"/>
    </location>
</feature>
<evidence type="ECO:0000256" key="3">
    <source>
        <dbReference type="SAM" id="SignalP"/>
    </source>
</evidence>
<evidence type="ECO:0008006" key="6">
    <source>
        <dbReference type="Google" id="ProtNLM"/>
    </source>
</evidence>
<evidence type="ECO:0000256" key="2">
    <source>
        <dbReference type="SAM" id="Phobius"/>
    </source>
</evidence>
<protein>
    <recommendedName>
        <fullName evidence="6">Mid2 domain-containing protein</fullName>
    </recommendedName>
</protein>